<accession>A0A0C2W767</accession>
<dbReference type="AlphaFoldDB" id="A0A0C2W767"/>
<keyword evidence="2" id="KW-1185">Reference proteome</keyword>
<gene>
    <name evidence="1" type="ORF">M408DRAFT_291718</name>
</gene>
<name>A0A0C2W767_SERVB</name>
<dbReference type="HOGENOM" id="CLU_1499866_0_0_1"/>
<dbReference type="OrthoDB" id="3169344at2759"/>
<reference evidence="1 2" key="1">
    <citation type="submission" date="2014-04" db="EMBL/GenBank/DDBJ databases">
        <authorList>
            <consortium name="DOE Joint Genome Institute"/>
            <person name="Kuo A."/>
            <person name="Zuccaro A."/>
            <person name="Kohler A."/>
            <person name="Nagy L.G."/>
            <person name="Floudas D."/>
            <person name="Copeland A."/>
            <person name="Barry K.W."/>
            <person name="Cichocki N."/>
            <person name="Veneault-Fourrey C."/>
            <person name="LaButti K."/>
            <person name="Lindquist E.A."/>
            <person name="Lipzen A."/>
            <person name="Lundell T."/>
            <person name="Morin E."/>
            <person name="Murat C."/>
            <person name="Sun H."/>
            <person name="Tunlid A."/>
            <person name="Henrissat B."/>
            <person name="Grigoriev I.V."/>
            <person name="Hibbett D.S."/>
            <person name="Martin F."/>
            <person name="Nordberg H.P."/>
            <person name="Cantor M.N."/>
            <person name="Hua S.X."/>
        </authorList>
    </citation>
    <scope>NUCLEOTIDE SEQUENCE [LARGE SCALE GENOMIC DNA]</scope>
    <source>
        <strain evidence="1 2">MAFF 305830</strain>
    </source>
</reference>
<sequence length="210" mass="23954">FLKTLHLRNVLDDYSDGLSIKSSSLETISISTAYSWLPQDLVSKINCPSLILLDLAVDDPRDTTSREIKLQNKSVFDNIVTFEIHVPGFQWKLPNCISLRKLHVSSAESAPDANFLASLIFEPWICPLLHEIKLDFLPEWDLLFIMLERRNHLPPSFGITRITNLILPSPIPLTLLTPLTHILSGQFTERPSNRELCFGSFMEEYFDTSL</sequence>
<reference evidence="2" key="2">
    <citation type="submission" date="2015-01" db="EMBL/GenBank/DDBJ databases">
        <title>Evolutionary Origins and Diversification of the Mycorrhizal Mutualists.</title>
        <authorList>
            <consortium name="DOE Joint Genome Institute"/>
            <consortium name="Mycorrhizal Genomics Consortium"/>
            <person name="Kohler A."/>
            <person name="Kuo A."/>
            <person name="Nagy L.G."/>
            <person name="Floudas D."/>
            <person name="Copeland A."/>
            <person name="Barry K.W."/>
            <person name="Cichocki N."/>
            <person name="Veneault-Fourrey C."/>
            <person name="LaButti K."/>
            <person name="Lindquist E.A."/>
            <person name="Lipzen A."/>
            <person name="Lundell T."/>
            <person name="Morin E."/>
            <person name="Murat C."/>
            <person name="Riley R."/>
            <person name="Ohm R."/>
            <person name="Sun H."/>
            <person name="Tunlid A."/>
            <person name="Henrissat B."/>
            <person name="Grigoriev I.V."/>
            <person name="Hibbett D.S."/>
            <person name="Martin F."/>
        </authorList>
    </citation>
    <scope>NUCLEOTIDE SEQUENCE [LARGE SCALE GENOMIC DNA]</scope>
    <source>
        <strain evidence="2">MAFF 305830</strain>
    </source>
</reference>
<evidence type="ECO:0000313" key="1">
    <source>
        <dbReference type="EMBL" id="KIM22293.1"/>
    </source>
</evidence>
<organism evidence="1 2">
    <name type="scientific">Serendipita vermifera MAFF 305830</name>
    <dbReference type="NCBI Taxonomy" id="933852"/>
    <lineage>
        <taxon>Eukaryota</taxon>
        <taxon>Fungi</taxon>
        <taxon>Dikarya</taxon>
        <taxon>Basidiomycota</taxon>
        <taxon>Agaricomycotina</taxon>
        <taxon>Agaricomycetes</taxon>
        <taxon>Sebacinales</taxon>
        <taxon>Serendipitaceae</taxon>
        <taxon>Serendipita</taxon>
    </lineage>
</organism>
<evidence type="ECO:0000313" key="2">
    <source>
        <dbReference type="Proteomes" id="UP000054097"/>
    </source>
</evidence>
<proteinExistence type="predicted"/>
<dbReference type="EMBL" id="KN824359">
    <property type="protein sequence ID" value="KIM22293.1"/>
    <property type="molecule type" value="Genomic_DNA"/>
</dbReference>
<dbReference type="Proteomes" id="UP000054097">
    <property type="component" value="Unassembled WGS sequence"/>
</dbReference>
<feature type="non-terminal residue" evidence="1">
    <location>
        <position position="1"/>
    </location>
</feature>
<protein>
    <submittedName>
        <fullName evidence="1">Uncharacterized protein</fullName>
    </submittedName>
</protein>